<evidence type="ECO:0000313" key="2">
    <source>
        <dbReference type="EMBL" id="MDN5216549.1"/>
    </source>
</evidence>
<sequence length="318" mass="35213">MRRKFTLILLVTTMCGGAAWAQQDAQFSQYMFNTLFYNPAYAGVEGVTKLTAVHRSQWAGFSTTFDGSGGAPNTQVVSLNTPILRFRSGAGVHIVNDDLGPVNNIEAQVSYAYHLSIKNAKLSFGLRAGVFSQSIDFDQYRAVNPDDPILKTGRESQVRPDLAVGTYYITETYYVGLSVNHLIKSEFDFGIDALRNPLENHLTLTGGYDYDFNNNLILSPSIIVRTDFNSYSIEGTVIGKYDDKFWGGLGIRQSDAAIVILGYALGKEKAFRIGYSFDYIIAGQDAKQPTSHEIVLSYTLPAVPVGSKKIIRTPRFRH</sequence>
<keyword evidence="3" id="KW-1185">Reference proteome</keyword>
<organism evidence="2 3">
    <name type="scientific">Agaribacillus aureus</name>
    <dbReference type="NCBI Taxonomy" id="3051825"/>
    <lineage>
        <taxon>Bacteria</taxon>
        <taxon>Pseudomonadati</taxon>
        <taxon>Bacteroidota</taxon>
        <taxon>Cytophagia</taxon>
        <taxon>Cytophagales</taxon>
        <taxon>Splendidivirgaceae</taxon>
        <taxon>Agaribacillus</taxon>
    </lineage>
</organism>
<dbReference type="InterPro" id="IPR019861">
    <property type="entry name" value="PorP/SprF_Bacteroidetes"/>
</dbReference>
<feature type="chain" id="PRO_5046116290" evidence="1">
    <location>
        <begin position="22"/>
        <end position="318"/>
    </location>
</feature>
<dbReference type="Pfam" id="PF11751">
    <property type="entry name" value="PorP_SprF"/>
    <property type="match status" value="1"/>
</dbReference>
<evidence type="ECO:0000256" key="1">
    <source>
        <dbReference type="SAM" id="SignalP"/>
    </source>
</evidence>
<gene>
    <name evidence="2" type="ORF">QQ020_31055</name>
</gene>
<comment type="caution">
    <text evidence="2">The sequence shown here is derived from an EMBL/GenBank/DDBJ whole genome shotgun (WGS) entry which is preliminary data.</text>
</comment>
<proteinExistence type="predicted"/>
<evidence type="ECO:0000313" key="3">
    <source>
        <dbReference type="Proteomes" id="UP001172083"/>
    </source>
</evidence>
<accession>A0ABT8LFI2</accession>
<dbReference type="EMBL" id="JAUJEB010000009">
    <property type="protein sequence ID" value="MDN5216549.1"/>
    <property type="molecule type" value="Genomic_DNA"/>
</dbReference>
<name>A0ABT8LFI2_9BACT</name>
<protein>
    <submittedName>
        <fullName evidence="2">Type IX secretion system membrane protein PorP/SprF</fullName>
    </submittedName>
</protein>
<dbReference type="NCBIfam" id="TIGR03519">
    <property type="entry name" value="T9SS_PorP_fam"/>
    <property type="match status" value="1"/>
</dbReference>
<dbReference type="RefSeq" id="WP_346761884.1">
    <property type="nucleotide sequence ID" value="NZ_JAUJEB010000009.1"/>
</dbReference>
<feature type="signal peptide" evidence="1">
    <location>
        <begin position="1"/>
        <end position="21"/>
    </location>
</feature>
<reference evidence="2" key="1">
    <citation type="submission" date="2023-06" db="EMBL/GenBank/DDBJ databases">
        <title>Genomic of Agaribacillus aureum.</title>
        <authorList>
            <person name="Wang G."/>
        </authorList>
    </citation>
    <scope>NUCLEOTIDE SEQUENCE</scope>
    <source>
        <strain evidence="2">BMA12</strain>
    </source>
</reference>
<keyword evidence="1" id="KW-0732">Signal</keyword>
<dbReference type="Proteomes" id="UP001172083">
    <property type="component" value="Unassembled WGS sequence"/>
</dbReference>